<accession>A0A1B0AJY1</accession>
<dbReference type="VEuPathDB" id="VectorBase:GPAI048168"/>
<keyword evidence="1" id="KW-0812">Transmembrane</keyword>
<name>A0A1B0AJY1_GLOPL</name>
<sequence>MNRFYGMGSLKNNESNSKQSIGSQLEMSVCVKALNMNFVFLFLTTIYVLNCYTAAARFKKKNRTISRLQILKRFMPLIKLQHNRYEKVMVKLYSVNKNNNKIEVIAEYQT</sequence>
<feature type="transmembrane region" description="Helical" evidence="1">
    <location>
        <begin position="38"/>
        <end position="58"/>
    </location>
</feature>
<dbReference type="AlphaFoldDB" id="A0A1B0AJY1"/>
<evidence type="ECO:0000256" key="1">
    <source>
        <dbReference type="SAM" id="Phobius"/>
    </source>
</evidence>
<proteinExistence type="predicted"/>
<reference evidence="2" key="2">
    <citation type="submission" date="2020-05" db="UniProtKB">
        <authorList>
            <consortium name="EnsemblMetazoa"/>
        </authorList>
    </citation>
    <scope>IDENTIFICATION</scope>
    <source>
        <strain evidence="2">IAEA</strain>
    </source>
</reference>
<reference evidence="3" key="1">
    <citation type="submission" date="2014-03" db="EMBL/GenBank/DDBJ databases">
        <authorList>
            <person name="Aksoy S."/>
            <person name="Warren W."/>
            <person name="Wilson R.K."/>
        </authorList>
    </citation>
    <scope>NUCLEOTIDE SEQUENCE [LARGE SCALE GENOMIC DNA]</scope>
    <source>
        <strain evidence="3">IAEA</strain>
    </source>
</reference>
<dbReference type="Proteomes" id="UP000092445">
    <property type="component" value="Unassembled WGS sequence"/>
</dbReference>
<evidence type="ECO:0000313" key="3">
    <source>
        <dbReference type="Proteomes" id="UP000092445"/>
    </source>
</evidence>
<protein>
    <submittedName>
        <fullName evidence="2">Uncharacterized protein</fullName>
    </submittedName>
</protein>
<dbReference type="EnsemblMetazoa" id="GPAI048168-RA">
    <property type="protein sequence ID" value="GPAI048168-PA"/>
    <property type="gene ID" value="GPAI048168"/>
</dbReference>
<keyword evidence="1" id="KW-1133">Transmembrane helix</keyword>
<organism evidence="2 3">
    <name type="scientific">Glossina pallidipes</name>
    <name type="common">Tsetse fly</name>
    <dbReference type="NCBI Taxonomy" id="7398"/>
    <lineage>
        <taxon>Eukaryota</taxon>
        <taxon>Metazoa</taxon>
        <taxon>Ecdysozoa</taxon>
        <taxon>Arthropoda</taxon>
        <taxon>Hexapoda</taxon>
        <taxon>Insecta</taxon>
        <taxon>Pterygota</taxon>
        <taxon>Neoptera</taxon>
        <taxon>Endopterygota</taxon>
        <taxon>Diptera</taxon>
        <taxon>Brachycera</taxon>
        <taxon>Muscomorpha</taxon>
        <taxon>Hippoboscoidea</taxon>
        <taxon>Glossinidae</taxon>
        <taxon>Glossina</taxon>
    </lineage>
</organism>
<evidence type="ECO:0000313" key="2">
    <source>
        <dbReference type="EnsemblMetazoa" id="GPAI048168-PA"/>
    </source>
</evidence>
<keyword evidence="3" id="KW-1185">Reference proteome</keyword>
<keyword evidence="1" id="KW-0472">Membrane</keyword>